<evidence type="ECO:0000256" key="5">
    <source>
        <dbReference type="SAM" id="MobiDB-lite"/>
    </source>
</evidence>
<keyword evidence="3" id="KW-0964">Secreted</keyword>
<reference evidence="6 7" key="1">
    <citation type="journal article" date="2017" name="Curr. Biol.">
        <title>Genome architecture and evolution of a unichromosomal asexual nematode.</title>
        <authorList>
            <person name="Fradin H."/>
            <person name="Zegar C."/>
            <person name="Gutwein M."/>
            <person name="Lucas J."/>
            <person name="Kovtun M."/>
            <person name="Corcoran D."/>
            <person name="Baugh L.R."/>
            <person name="Kiontke K."/>
            <person name="Gunsalus K."/>
            <person name="Fitch D.H."/>
            <person name="Piano F."/>
        </authorList>
    </citation>
    <scope>NUCLEOTIDE SEQUENCE [LARGE SCALE GENOMIC DNA]</scope>
    <source>
        <strain evidence="6">PF1309</strain>
    </source>
</reference>
<dbReference type="Pfam" id="PF06083">
    <property type="entry name" value="IL17"/>
    <property type="match status" value="1"/>
</dbReference>
<dbReference type="STRING" id="2018661.A0A2A2J7D8"/>
<keyword evidence="4" id="KW-0732">Signal</keyword>
<dbReference type="SUPFAM" id="SSF57501">
    <property type="entry name" value="Cystine-knot cytokines"/>
    <property type="match status" value="1"/>
</dbReference>
<proteinExistence type="inferred from homology"/>
<gene>
    <name evidence="6" type="ORF">WR25_04824</name>
</gene>
<dbReference type="InterPro" id="IPR010345">
    <property type="entry name" value="IL-17_fam"/>
</dbReference>
<dbReference type="Gene3D" id="2.10.90.10">
    <property type="entry name" value="Cystine-knot cytokines"/>
    <property type="match status" value="1"/>
</dbReference>
<dbReference type="EMBL" id="LIAE01010634">
    <property type="protein sequence ID" value="PAV57525.1"/>
    <property type="molecule type" value="Genomic_DNA"/>
</dbReference>
<protein>
    <submittedName>
        <fullName evidence="6">Uncharacterized protein</fullName>
    </submittedName>
</protein>
<accession>A0A2A2J7D8</accession>
<feature type="compositionally biased region" description="Polar residues" evidence="5">
    <location>
        <begin position="40"/>
        <end position="49"/>
    </location>
</feature>
<organism evidence="6 7">
    <name type="scientific">Diploscapter pachys</name>
    <dbReference type="NCBI Taxonomy" id="2018661"/>
    <lineage>
        <taxon>Eukaryota</taxon>
        <taxon>Metazoa</taxon>
        <taxon>Ecdysozoa</taxon>
        <taxon>Nematoda</taxon>
        <taxon>Chromadorea</taxon>
        <taxon>Rhabditida</taxon>
        <taxon>Rhabditina</taxon>
        <taxon>Rhabditomorpha</taxon>
        <taxon>Rhabditoidea</taxon>
        <taxon>Rhabditidae</taxon>
        <taxon>Diploscapter</taxon>
    </lineage>
</organism>
<evidence type="ECO:0000313" key="7">
    <source>
        <dbReference type="Proteomes" id="UP000218231"/>
    </source>
</evidence>
<dbReference type="AlphaFoldDB" id="A0A2A2J7D8"/>
<evidence type="ECO:0000256" key="1">
    <source>
        <dbReference type="ARBA" id="ARBA00004613"/>
    </source>
</evidence>
<keyword evidence="7" id="KW-1185">Reference proteome</keyword>
<dbReference type="GO" id="GO:0005576">
    <property type="term" value="C:extracellular region"/>
    <property type="evidence" value="ECO:0007669"/>
    <property type="project" value="UniProtKB-SubCell"/>
</dbReference>
<dbReference type="OrthoDB" id="6038945at2759"/>
<dbReference type="GO" id="GO:0005125">
    <property type="term" value="F:cytokine activity"/>
    <property type="evidence" value="ECO:0007669"/>
    <property type="project" value="InterPro"/>
</dbReference>
<evidence type="ECO:0000313" key="6">
    <source>
        <dbReference type="EMBL" id="PAV57525.1"/>
    </source>
</evidence>
<evidence type="ECO:0000256" key="4">
    <source>
        <dbReference type="ARBA" id="ARBA00022729"/>
    </source>
</evidence>
<evidence type="ECO:0000256" key="3">
    <source>
        <dbReference type="ARBA" id="ARBA00022525"/>
    </source>
</evidence>
<sequence length="127" mass="14742">MVNDIRKDILAEWMRESLETGTIEDVDEDWSPPVEEPKICSSSPHTEGDTSIMQRALCPWEARVNYEEARHPHIISEAMCLCRRNTSPKKNHLRFKNRNLELRKIKAANYRGLPFSVTKNTQSDFLA</sequence>
<evidence type="ECO:0000256" key="2">
    <source>
        <dbReference type="ARBA" id="ARBA00007236"/>
    </source>
</evidence>
<comment type="caution">
    <text evidence="6">The sequence shown here is derived from an EMBL/GenBank/DDBJ whole genome shotgun (WGS) entry which is preliminary data.</text>
</comment>
<name>A0A2A2J7D8_9BILA</name>
<feature type="region of interest" description="Disordered" evidence="5">
    <location>
        <begin position="22"/>
        <end position="49"/>
    </location>
</feature>
<comment type="similarity">
    <text evidence="2">Belongs to the IL-17 family.</text>
</comment>
<dbReference type="InterPro" id="IPR029034">
    <property type="entry name" value="Cystine-knot_cytokine"/>
</dbReference>
<comment type="subcellular location">
    <subcellularLocation>
        <location evidence="1">Secreted</location>
    </subcellularLocation>
</comment>
<dbReference type="Proteomes" id="UP000218231">
    <property type="component" value="Unassembled WGS sequence"/>
</dbReference>